<protein>
    <submittedName>
        <fullName evidence="1">Uncharacterized protein</fullName>
    </submittedName>
</protein>
<evidence type="ECO:0000313" key="1">
    <source>
        <dbReference type="EMBL" id="WNL48686.1"/>
    </source>
</evidence>
<organism evidence="1">
    <name type="scientific">Caudovirus D_HF5_2C</name>
    <dbReference type="NCBI Taxonomy" id="3071196"/>
    <lineage>
        <taxon>Viruses</taxon>
        <taxon>Duplodnaviria</taxon>
        <taxon>Heunggongvirae</taxon>
        <taxon>Uroviricota</taxon>
        <taxon>Caudoviricetes</taxon>
    </lineage>
</organism>
<sequence length="115" mass="13501">MYILNNNKLRKRPAWVTWLFFNKQLSRDIKESIPILKEDISRLGLAEQKVHEAKMLPLELSIAELGYGMTELLDHISGINHGWIRYSDIRYLLVLFKILDMTLKEIEFKKGVSNV</sequence>
<name>A0AA96EQB5_9CAUD</name>
<accession>A0AA96EQB5</accession>
<proteinExistence type="predicted"/>
<dbReference type="EMBL" id="OR148986">
    <property type="protein sequence ID" value="WNL48686.1"/>
    <property type="molecule type" value="Genomic_DNA"/>
</dbReference>
<reference evidence="1" key="1">
    <citation type="submission" date="2023-06" db="EMBL/GenBank/DDBJ databases">
        <title>Characterization of diverse anelloviruses, cressdnaviruses, and phages in the human oral virome in North Carolina.</title>
        <authorList>
            <person name="Paietta E.N."/>
            <person name="Kraberger S."/>
            <person name="Custer J.M."/>
            <person name="Vargas K.L."/>
            <person name="Epsy C."/>
            <person name="Ehmke E."/>
            <person name="Yoder A.D."/>
            <person name="Varsani A."/>
        </authorList>
    </citation>
    <scope>NUCLEOTIDE SEQUENCE</scope>
    <source>
        <strain evidence="1">D_HF5_2C</strain>
    </source>
</reference>